<gene>
    <name evidence="1" type="ORF">M9H77_33387</name>
</gene>
<organism evidence="1 2">
    <name type="scientific">Catharanthus roseus</name>
    <name type="common">Madagascar periwinkle</name>
    <name type="synonym">Vinca rosea</name>
    <dbReference type="NCBI Taxonomy" id="4058"/>
    <lineage>
        <taxon>Eukaryota</taxon>
        <taxon>Viridiplantae</taxon>
        <taxon>Streptophyta</taxon>
        <taxon>Embryophyta</taxon>
        <taxon>Tracheophyta</taxon>
        <taxon>Spermatophyta</taxon>
        <taxon>Magnoliopsida</taxon>
        <taxon>eudicotyledons</taxon>
        <taxon>Gunneridae</taxon>
        <taxon>Pentapetalae</taxon>
        <taxon>asterids</taxon>
        <taxon>lamiids</taxon>
        <taxon>Gentianales</taxon>
        <taxon>Apocynaceae</taxon>
        <taxon>Rauvolfioideae</taxon>
        <taxon>Vinceae</taxon>
        <taxon>Catharanthinae</taxon>
        <taxon>Catharanthus</taxon>
    </lineage>
</organism>
<evidence type="ECO:0000313" key="1">
    <source>
        <dbReference type="EMBL" id="KAI5647382.1"/>
    </source>
</evidence>
<proteinExistence type="predicted"/>
<sequence>MKWAVFFWMHISGIIICSGGLSAGEKKSNLCMAHTFKSFFELSFSGIFWDLDKKMETNQQPSYNALQLQDSVSVSHNDSVESRSAFLDSYTKDGSVDRNGKPAMKGKTGGWRSGGLLLVSEGLAALAFTGMEVNMVLFAKSVLRQTNADAANMFSRWMGTLNMFCLVGAFLSDSYMGRYLTCIIFLSVMVLGLAILSVSTHLFMLEPKGCGTIGEICNAKTWGEFAVFYVSIYLLALGSGAMEPALATFGADQFDEEDTEENQSKTAFYSYYYVALNLGSLGAETILVYIENLGKWELAFWISTSCGFFSVVLLLCGSHRYRHFKPSGNPISRFSQVIVASVRKIKLEVPSHGEGLFEFHGKDETDSTRKILHTDDFRFLDRAAFMTPKDMSLSLAQNENPNPWQLCSVTQVEEVKCVLRLLPIWFCTILASVVFVQVFSLFVEQGAVMNTEILGFHMPPASMTIFDIVSSSTFIICYERLLVPLYERIKKRKPKPPSALQRIGIGLVISIAGMAIAGFVEQYRLRNVNQNDKTSSLSIFWQTPQYVLVGVSEAFIIVAQWEFFASQIPDGLKSLGLGLSMSSSALGSYLCSILLTIMMKITTKHGKPGWVPPNLNDGHLDRFFFLSAALAALTLAIFSLVAKRYKAITLEKRDVGRQMETI</sequence>
<evidence type="ECO:0000313" key="2">
    <source>
        <dbReference type="Proteomes" id="UP001060085"/>
    </source>
</evidence>
<accession>A0ACB9ZKE1</accession>
<keyword evidence="2" id="KW-1185">Reference proteome</keyword>
<comment type="caution">
    <text evidence="1">The sequence shown here is derived from an EMBL/GenBank/DDBJ whole genome shotgun (WGS) entry which is preliminary data.</text>
</comment>
<name>A0ACB9ZKE1_CATRO</name>
<reference evidence="2" key="1">
    <citation type="journal article" date="2023" name="Nat. Plants">
        <title>Single-cell RNA sequencing provides a high-resolution roadmap for understanding the multicellular compartmentation of specialized metabolism.</title>
        <authorList>
            <person name="Sun S."/>
            <person name="Shen X."/>
            <person name="Li Y."/>
            <person name="Li Y."/>
            <person name="Wang S."/>
            <person name="Li R."/>
            <person name="Zhang H."/>
            <person name="Shen G."/>
            <person name="Guo B."/>
            <person name="Wei J."/>
            <person name="Xu J."/>
            <person name="St-Pierre B."/>
            <person name="Chen S."/>
            <person name="Sun C."/>
        </authorList>
    </citation>
    <scope>NUCLEOTIDE SEQUENCE [LARGE SCALE GENOMIC DNA]</scope>
</reference>
<dbReference type="Proteomes" id="UP001060085">
    <property type="component" value="Linkage Group LG08"/>
</dbReference>
<protein>
    <submittedName>
        <fullName evidence="1">Uncharacterized protein</fullName>
    </submittedName>
</protein>
<dbReference type="EMBL" id="CM044708">
    <property type="protein sequence ID" value="KAI5647382.1"/>
    <property type="molecule type" value="Genomic_DNA"/>
</dbReference>